<evidence type="ECO:0000313" key="1">
    <source>
        <dbReference type="EMBL" id="CAH0719729.1"/>
    </source>
</evidence>
<dbReference type="AlphaFoldDB" id="A0A8J9Y703"/>
<reference evidence="1" key="1">
    <citation type="submission" date="2021-12" db="EMBL/GenBank/DDBJ databases">
        <authorList>
            <person name="Martin H S."/>
        </authorList>
    </citation>
    <scope>NUCLEOTIDE SEQUENCE</scope>
</reference>
<keyword evidence="2" id="KW-1185">Reference proteome</keyword>
<dbReference type="Proteomes" id="UP000838878">
    <property type="component" value="Chromosome 14"/>
</dbReference>
<dbReference type="EMBL" id="OV170234">
    <property type="protein sequence ID" value="CAH0719729.1"/>
    <property type="molecule type" value="Genomic_DNA"/>
</dbReference>
<accession>A0A8J9Y703</accession>
<evidence type="ECO:0000313" key="2">
    <source>
        <dbReference type="Proteomes" id="UP000838878"/>
    </source>
</evidence>
<gene>
    <name evidence="1" type="ORF">BINO364_LOCUS6032</name>
</gene>
<name>A0A8J9Y703_9NEOP</name>
<sequence>MMKVLVRGEPEAGARRVGAYRFLRERVIAALSLSPVYPARGGARRGDTPSYWHYDTCTSATLAALTSQPLTPFIQWSRARASSSAIHSCVCSLTQR</sequence>
<proteinExistence type="predicted"/>
<feature type="non-terminal residue" evidence="1">
    <location>
        <position position="96"/>
    </location>
</feature>
<protein>
    <submittedName>
        <fullName evidence="1">Uncharacterized protein</fullName>
    </submittedName>
</protein>
<organism evidence="1 2">
    <name type="scientific">Brenthis ino</name>
    <name type="common">lesser marbled fritillary</name>
    <dbReference type="NCBI Taxonomy" id="405034"/>
    <lineage>
        <taxon>Eukaryota</taxon>
        <taxon>Metazoa</taxon>
        <taxon>Ecdysozoa</taxon>
        <taxon>Arthropoda</taxon>
        <taxon>Hexapoda</taxon>
        <taxon>Insecta</taxon>
        <taxon>Pterygota</taxon>
        <taxon>Neoptera</taxon>
        <taxon>Endopterygota</taxon>
        <taxon>Lepidoptera</taxon>
        <taxon>Glossata</taxon>
        <taxon>Ditrysia</taxon>
        <taxon>Papilionoidea</taxon>
        <taxon>Nymphalidae</taxon>
        <taxon>Heliconiinae</taxon>
        <taxon>Argynnini</taxon>
        <taxon>Brenthis</taxon>
    </lineage>
</organism>